<protein>
    <submittedName>
        <fullName evidence="1">Uncharacterized protein</fullName>
    </submittedName>
</protein>
<evidence type="ECO:0000313" key="1">
    <source>
        <dbReference type="EMBL" id="RMX54822.1"/>
    </source>
</evidence>
<reference evidence="1 2" key="1">
    <citation type="journal article" date="2018" name="Sci. Rep.">
        <title>Comparative analysis of the Pocillopora damicornis genome highlights role of immune system in coral evolution.</title>
        <authorList>
            <person name="Cunning R."/>
            <person name="Bay R.A."/>
            <person name="Gillette P."/>
            <person name="Baker A.C."/>
            <person name="Traylor-Knowles N."/>
        </authorList>
    </citation>
    <scope>NUCLEOTIDE SEQUENCE [LARGE SCALE GENOMIC DNA]</scope>
    <source>
        <strain evidence="1">RSMAS</strain>
        <tissue evidence="1">Whole animal</tissue>
    </source>
</reference>
<dbReference type="EMBL" id="RCHS01001184">
    <property type="protein sequence ID" value="RMX54822.1"/>
    <property type="molecule type" value="Genomic_DNA"/>
</dbReference>
<keyword evidence="2" id="KW-1185">Reference proteome</keyword>
<gene>
    <name evidence="1" type="ORF">pdam_00022534</name>
</gene>
<evidence type="ECO:0000313" key="2">
    <source>
        <dbReference type="Proteomes" id="UP000275408"/>
    </source>
</evidence>
<sequence>MDLCQPFIHDGSVPLSTDTSNSIPIKILTGIVHLCERSNKRNQFQVYPGATVYSIHQYTPVYTSIHQYTPVYTSIHQYTPVYTSIHQYTPVYTSIHQYTPVYTSIHQYTPVYTSIHQYTPVYTSIHQYTPVVVNAIVAGNKKLESRDKEVTLADTVISQVLKGEQPNPSFSRPV</sequence>
<organism evidence="1 2">
    <name type="scientific">Pocillopora damicornis</name>
    <name type="common">Cauliflower coral</name>
    <name type="synonym">Millepora damicornis</name>
    <dbReference type="NCBI Taxonomy" id="46731"/>
    <lineage>
        <taxon>Eukaryota</taxon>
        <taxon>Metazoa</taxon>
        <taxon>Cnidaria</taxon>
        <taxon>Anthozoa</taxon>
        <taxon>Hexacorallia</taxon>
        <taxon>Scleractinia</taxon>
        <taxon>Astrocoeniina</taxon>
        <taxon>Pocilloporidae</taxon>
        <taxon>Pocillopora</taxon>
    </lineage>
</organism>
<proteinExistence type="predicted"/>
<accession>A0A3M6UMG3</accession>
<dbReference type="Proteomes" id="UP000275408">
    <property type="component" value="Unassembled WGS sequence"/>
</dbReference>
<dbReference type="AlphaFoldDB" id="A0A3M6UMG3"/>
<comment type="caution">
    <text evidence="1">The sequence shown here is derived from an EMBL/GenBank/DDBJ whole genome shotgun (WGS) entry which is preliminary data.</text>
</comment>
<name>A0A3M6UMG3_POCDA</name>